<reference evidence="1 2" key="1">
    <citation type="submission" date="2017-12" db="EMBL/GenBank/DDBJ databases">
        <title>Sequencing the genomes of 1000 Actinobacteria strains.</title>
        <authorList>
            <person name="Klenk H.-P."/>
        </authorList>
    </citation>
    <scope>NUCLEOTIDE SEQUENCE [LARGE SCALE GENOMIC DNA]</scope>
    <source>
        <strain evidence="1 2">DSM 45165</strain>
    </source>
</reference>
<sequence length="108" mass="11571">MGRFTSGSTGVHKGVAYRFDALGEFGSRAAELLRGLCLGSFRLVAWRRHCAPGLRGAPRSPSVLTVWGCLSRRERCLDKHPQTAGEASYRGAGVVWVLGGLGVSVAVW</sequence>
<dbReference type="AlphaFoldDB" id="A0A2N3WAB5"/>
<dbReference type="EMBL" id="PJMY01000003">
    <property type="protein sequence ID" value="PKV90812.1"/>
    <property type="molecule type" value="Genomic_DNA"/>
</dbReference>
<evidence type="ECO:0000313" key="2">
    <source>
        <dbReference type="Proteomes" id="UP000233750"/>
    </source>
</evidence>
<keyword evidence="2" id="KW-1185">Reference proteome</keyword>
<organism evidence="1 2">
    <name type="scientific">Amycolatopsis echigonensis</name>
    <dbReference type="NCBI Taxonomy" id="2576905"/>
    <lineage>
        <taxon>Bacteria</taxon>
        <taxon>Bacillati</taxon>
        <taxon>Actinomycetota</taxon>
        <taxon>Actinomycetes</taxon>
        <taxon>Pseudonocardiales</taxon>
        <taxon>Pseudonocardiaceae</taxon>
        <taxon>Amycolatopsis</taxon>
    </lineage>
</organism>
<gene>
    <name evidence="1" type="ORF">ATK30_1563</name>
</gene>
<protein>
    <submittedName>
        <fullName evidence="1">Uncharacterized protein</fullName>
    </submittedName>
</protein>
<evidence type="ECO:0000313" key="1">
    <source>
        <dbReference type="EMBL" id="PKV90812.1"/>
    </source>
</evidence>
<name>A0A2N3WAB5_9PSEU</name>
<accession>A0A2N3WAB5</accession>
<dbReference type="Proteomes" id="UP000233750">
    <property type="component" value="Unassembled WGS sequence"/>
</dbReference>
<proteinExistence type="predicted"/>
<comment type="caution">
    <text evidence="1">The sequence shown here is derived from an EMBL/GenBank/DDBJ whole genome shotgun (WGS) entry which is preliminary data.</text>
</comment>